<dbReference type="Pfam" id="PF00854">
    <property type="entry name" value="PTR2"/>
    <property type="match status" value="2"/>
</dbReference>
<dbReference type="OrthoDB" id="8904098at2759"/>
<organism evidence="8 9">
    <name type="scientific">Vanessa tameamea</name>
    <name type="common">Kamehameha butterfly</name>
    <dbReference type="NCBI Taxonomy" id="334116"/>
    <lineage>
        <taxon>Eukaryota</taxon>
        <taxon>Metazoa</taxon>
        <taxon>Ecdysozoa</taxon>
        <taxon>Arthropoda</taxon>
        <taxon>Hexapoda</taxon>
        <taxon>Insecta</taxon>
        <taxon>Pterygota</taxon>
        <taxon>Neoptera</taxon>
        <taxon>Endopterygota</taxon>
        <taxon>Lepidoptera</taxon>
        <taxon>Glossata</taxon>
        <taxon>Ditrysia</taxon>
        <taxon>Papilionoidea</taxon>
        <taxon>Nymphalidae</taxon>
        <taxon>Nymphalinae</taxon>
        <taxon>Vanessa</taxon>
    </lineage>
</organism>
<feature type="transmembrane region" description="Helical" evidence="7">
    <location>
        <begin position="65"/>
        <end position="83"/>
    </location>
</feature>
<feature type="transmembrane region" description="Helical" evidence="7">
    <location>
        <begin position="159"/>
        <end position="177"/>
    </location>
</feature>
<feature type="transmembrane region" description="Helical" evidence="7">
    <location>
        <begin position="641"/>
        <end position="660"/>
    </location>
</feature>
<evidence type="ECO:0000256" key="3">
    <source>
        <dbReference type="ARBA" id="ARBA00022692"/>
    </source>
</evidence>
<dbReference type="GO" id="GO:0022857">
    <property type="term" value="F:transmembrane transporter activity"/>
    <property type="evidence" value="ECO:0007669"/>
    <property type="project" value="InterPro"/>
</dbReference>
<evidence type="ECO:0000256" key="4">
    <source>
        <dbReference type="ARBA" id="ARBA00022856"/>
    </source>
</evidence>
<dbReference type="InterPro" id="IPR000109">
    <property type="entry name" value="POT_fam"/>
</dbReference>
<dbReference type="GO" id="GO:0016020">
    <property type="term" value="C:membrane"/>
    <property type="evidence" value="ECO:0007669"/>
    <property type="project" value="UniProtKB-SubCell"/>
</dbReference>
<dbReference type="Proteomes" id="UP001652626">
    <property type="component" value="Chromosome 16"/>
</dbReference>
<name>A0A8B8HWG9_VANTA</name>
<gene>
    <name evidence="9" type="primary">LOC113395748</name>
</gene>
<evidence type="ECO:0000256" key="7">
    <source>
        <dbReference type="SAM" id="Phobius"/>
    </source>
</evidence>
<dbReference type="RefSeq" id="XP_026489203.2">
    <property type="nucleotide sequence ID" value="XM_026633418.2"/>
</dbReference>
<dbReference type="GeneID" id="113395748"/>
<reference evidence="9" key="1">
    <citation type="submission" date="2025-08" db="UniProtKB">
        <authorList>
            <consortium name="RefSeq"/>
        </authorList>
    </citation>
    <scope>IDENTIFICATION</scope>
    <source>
        <tissue evidence="9">Whole body</tissue>
    </source>
</reference>
<feature type="transmembrane region" description="Helical" evidence="7">
    <location>
        <begin position="615"/>
        <end position="635"/>
    </location>
</feature>
<comment type="subcellular location">
    <subcellularLocation>
        <location evidence="1">Membrane</location>
        <topology evidence="1">Multi-pass membrane protein</topology>
    </subcellularLocation>
</comment>
<keyword evidence="6 7" id="KW-0472">Membrane</keyword>
<keyword evidence="8" id="KW-1185">Reference proteome</keyword>
<keyword evidence="4" id="KW-0813">Transport</keyword>
<feature type="transmembrane region" description="Helical" evidence="7">
    <location>
        <begin position="321"/>
        <end position="337"/>
    </location>
</feature>
<feature type="transmembrane region" description="Helical" evidence="7">
    <location>
        <begin position="358"/>
        <end position="379"/>
    </location>
</feature>
<proteinExistence type="inferred from homology"/>
<evidence type="ECO:0000256" key="5">
    <source>
        <dbReference type="ARBA" id="ARBA00022989"/>
    </source>
</evidence>
<dbReference type="SUPFAM" id="SSF103473">
    <property type="entry name" value="MFS general substrate transporter"/>
    <property type="match status" value="1"/>
</dbReference>
<feature type="transmembrane region" description="Helical" evidence="7">
    <location>
        <begin position="21"/>
        <end position="40"/>
    </location>
</feature>
<feature type="transmembrane region" description="Helical" evidence="7">
    <location>
        <begin position="95"/>
        <end position="113"/>
    </location>
</feature>
<dbReference type="GO" id="GO:0015031">
    <property type="term" value="P:protein transport"/>
    <property type="evidence" value="ECO:0007669"/>
    <property type="project" value="UniProtKB-KW"/>
</dbReference>
<evidence type="ECO:0000256" key="6">
    <source>
        <dbReference type="ARBA" id="ARBA00023136"/>
    </source>
</evidence>
<evidence type="ECO:0000256" key="1">
    <source>
        <dbReference type="ARBA" id="ARBA00004141"/>
    </source>
</evidence>
<sequence>MTASRDIVNVKRGEESVERDRFPRIVIIIMIAEFCERFSYSGMRAFLTLYLRSKLGYSDEGATEIYHVFSTFVYFFPILGGILADNYLGKFRTILYLMFVYAGGNMLVAITAIPHLEIPKRLCTLLGLFLITLGTGGIKPCVTAFGGDQFVLPQQEKQLALYFSILYFNICTGSLIAKTVSPILRSDVHCFGDKDCYSLAFGAPGFIVLISIVVFVSAKSKYVMKRPEGNLLFDFVKCVSLGLKNALIKGKTEKQSHWLDSTQHRYDKRFIRDVKKTLSILTLFTVLPVFWALLDQLGSRWTLQATKMDGRFGFVTIKPDQLQVIGPISILILIPLSQKYIYPYFEKYNILRNPLHKLTLGGVLAGVAFIASALVEIYIKTTYPELPQLGYSQLRIFNGNPCPISIQNDQQGIIYSIPSLSHYTNKHMQVKGTEDIRLNISGDCIDTRDELFTLNEKKAISFFVNGNNIVRFNENVDKSKSGLPFVRFLVSDRVDLTNVTLFNEKRNEIETYIYAGASVQMEVFMSVYSIRVRDKVVLSEMSMDNGGVYNIMIDKNGDDYTAKIVAITEPNSITMALLLPQFLIISTAEVLFAVTGNEFAFKEAPESMKAVMSAFWLLTEAAGNVIIIIVTRLFINYKQETQSFIYTGLVFTSIAAFHFMSRNYQFGFADEEVRKERRSNSEVLYQQVKQAEDCLEH</sequence>
<accession>A0A8B8HWG9</accession>
<protein>
    <submittedName>
        <fullName evidence="9">Peptide transporter family 1-like</fullName>
    </submittedName>
</protein>
<keyword evidence="5 7" id="KW-1133">Transmembrane helix</keyword>
<dbReference type="GO" id="GO:0015833">
    <property type="term" value="P:peptide transport"/>
    <property type="evidence" value="ECO:0007669"/>
    <property type="project" value="UniProtKB-KW"/>
</dbReference>
<dbReference type="PANTHER" id="PTHR11654">
    <property type="entry name" value="OLIGOPEPTIDE TRANSPORTER-RELATED"/>
    <property type="match status" value="1"/>
</dbReference>
<dbReference type="Gene3D" id="1.20.1250.20">
    <property type="entry name" value="MFS general substrate transporter like domains"/>
    <property type="match status" value="2"/>
</dbReference>
<dbReference type="InterPro" id="IPR036259">
    <property type="entry name" value="MFS_trans_sf"/>
</dbReference>
<feature type="transmembrane region" description="Helical" evidence="7">
    <location>
        <begin position="197"/>
        <end position="216"/>
    </location>
</feature>
<comment type="similarity">
    <text evidence="2">Belongs to the major facilitator superfamily. Proton-dependent oligopeptide transporter (POT/PTR) (TC 2.A.17) family.</text>
</comment>
<evidence type="ECO:0000313" key="8">
    <source>
        <dbReference type="Proteomes" id="UP001652626"/>
    </source>
</evidence>
<feature type="transmembrane region" description="Helical" evidence="7">
    <location>
        <begin position="277"/>
        <end position="294"/>
    </location>
</feature>
<evidence type="ECO:0000313" key="9">
    <source>
        <dbReference type="RefSeq" id="XP_026489203.2"/>
    </source>
</evidence>
<keyword evidence="3 7" id="KW-0812">Transmembrane</keyword>
<keyword evidence="4" id="KW-0571">Peptide transport</keyword>
<keyword evidence="4" id="KW-0653">Protein transport</keyword>
<dbReference type="OMA" id="NICTGSL"/>
<dbReference type="AlphaFoldDB" id="A0A8B8HWG9"/>
<evidence type="ECO:0000256" key="2">
    <source>
        <dbReference type="ARBA" id="ARBA00005982"/>
    </source>
</evidence>
<feature type="transmembrane region" description="Helical" evidence="7">
    <location>
        <begin position="125"/>
        <end position="147"/>
    </location>
</feature>